<accession>A0A6M3X7F7</accession>
<organism evidence="1">
    <name type="scientific">viral metagenome</name>
    <dbReference type="NCBI Taxonomy" id="1070528"/>
    <lineage>
        <taxon>unclassified sequences</taxon>
        <taxon>metagenomes</taxon>
        <taxon>organismal metagenomes</taxon>
    </lineage>
</organism>
<protein>
    <recommendedName>
        <fullName evidence="2">Tail tape measure protein</fullName>
    </recommendedName>
</protein>
<reference evidence="1" key="1">
    <citation type="submission" date="2020-03" db="EMBL/GenBank/DDBJ databases">
        <title>The deep terrestrial virosphere.</title>
        <authorList>
            <person name="Holmfeldt K."/>
            <person name="Nilsson E."/>
            <person name="Simone D."/>
            <person name="Lopez-Fernandez M."/>
            <person name="Wu X."/>
            <person name="de Brujin I."/>
            <person name="Lundin D."/>
            <person name="Andersson A."/>
            <person name="Bertilsson S."/>
            <person name="Dopson M."/>
        </authorList>
    </citation>
    <scope>NUCLEOTIDE SEQUENCE</scope>
    <source>
        <strain evidence="1">TM448B00134</strain>
    </source>
</reference>
<evidence type="ECO:0000313" key="1">
    <source>
        <dbReference type="EMBL" id="QJH93712.1"/>
    </source>
</evidence>
<name>A0A6M3X7F7_9ZZZZ</name>
<gene>
    <name evidence="1" type="ORF">TM448B00134_0006</name>
</gene>
<proteinExistence type="predicted"/>
<dbReference type="AlphaFoldDB" id="A0A6M3X7F7"/>
<dbReference type="EMBL" id="MT144591">
    <property type="protein sequence ID" value="QJH93712.1"/>
    <property type="molecule type" value="Genomic_DNA"/>
</dbReference>
<evidence type="ECO:0008006" key="2">
    <source>
        <dbReference type="Google" id="ProtNLM"/>
    </source>
</evidence>
<sequence>MAETTQYDVQANYRVNDKATGPVKKLGKASEGTARQIKTSTEATNHLSSANAFLAQKTGVVQSKIVSLGTSLIGQMAVFAGMASAVDLLKDNIIGANVQWGRSEIRIGAMAGALGDIKNIADPMEKFNLGVEQGNRLLSDFDKREESIFIGMNKLVGISEYLAIPVFNTGKGMEKLAGFTEDVALAARGLGEDASVMAQGVMKAIEKGVALEGGKLGSAFVSLQGDKFAKMTNVQRFAAIEPIIKKWAAAGKLAISDWDKAMFQVQSSVNDMIRDVGGPVFQKVTRQFQDWARYLSDNEKTLRKIAEDWIVRIQSGLQAAGGLLSAIADNWELIATVLIGKTLLNGLDSALVKLAAMGAATAKIGVGAVGGGGGVLTRGLAGTAGGIRPVNVVNAAQIGVALGGVVVGGMAAYAHSVAAENTERINRAMAGVDQRRAADERANVKALEAGLGTLSKLDQQLVDATASNRQYLGMTVDAVQRAYEQQEQNMRATLSKISSPTERRRFESEFFKRGVFKDPETIKRMMERTAMEDAGKKGGKVARAQVKQVIQQVVIKQDFRDQDPDRVYIRFSEDLADLGANMIGSPVMTPLGGEST</sequence>